<evidence type="ECO:0000313" key="3">
    <source>
        <dbReference type="Proteomes" id="UP000005104"/>
    </source>
</evidence>
<feature type="transmembrane region" description="Helical" evidence="1">
    <location>
        <begin position="84"/>
        <end position="105"/>
    </location>
</feature>
<keyword evidence="1" id="KW-0812">Transmembrane</keyword>
<proteinExistence type="predicted"/>
<dbReference type="HOGENOM" id="CLU_1501016_0_0_9"/>
<keyword evidence="1" id="KW-0472">Membrane</keyword>
<evidence type="ECO:0000256" key="1">
    <source>
        <dbReference type="SAM" id="Phobius"/>
    </source>
</evidence>
<keyword evidence="3" id="KW-1185">Reference proteome</keyword>
<dbReference type="RefSeq" id="WP_007784899.1">
    <property type="nucleotide sequence ID" value="NZ_CM001441.1"/>
</dbReference>
<sequence>MAISISPVAIVVIIIVISNCLMSFGKSNVLNKCYILLSSVLSLVGIAGIITTRPRFIASLNKTASRREFDSDFVTWAIEKFDSFAMISIIATCLIIIFLLIHLFLTRNKRGFVWTNITGIVIFLMIINFLAGVWYSLGTMNKFFDVAGYISNLSVSEFFALHIPLIVKRMLMRKNEHFRPKHPQISNYS</sequence>
<gene>
    <name evidence="2" type="ORF">DesyoDRAFT_3475</name>
</gene>
<evidence type="ECO:0000313" key="2">
    <source>
        <dbReference type="EMBL" id="EHQ90486.1"/>
    </source>
</evidence>
<protein>
    <submittedName>
        <fullName evidence="2">Uncharacterized protein</fullName>
    </submittedName>
</protein>
<dbReference type="EMBL" id="CM001441">
    <property type="protein sequence ID" value="EHQ90486.1"/>
    <property type="molecule type" value="Genomic_DNA"/>
</dbReference>
<name>H5XW34_9FIRM</name>
<dbReference type="AlphaFoldDB" id="H5XW34"/>
<accession>H5XW34</accession>
<dbReference type="Proteomes" id="UP000005104">
    <property type="component" value="Chromosome"/>
</dbReference>
<feature type="transmembrane region" description="Helical" evidence="1">
    <location>
        <begin position="6"/>
        <end position="24"/>
    </location>
</feature>
<keyword evidence="1" id="KW-1133">Transmembrane helix</keyword>
<feature type="transmembrane region" description="Helical" evidence="1">
    <location>
        <begin position="117"/>
        <end position="137"/>
    </location>
</feature>
<feature type="transmembrane region" description="Helical" evidence="1">
    <location>
        <begin position="33"/>
        <end position="51"/>
    </location>
</feature>
<feature type="transmembrane region" description="Helical" evidence="1">
    <location>
        <begin position="149"/>
        <end position="167"/>
    </location>
</feature>
<reference evidence="2 3" key="1">
    <citation type="submission" date="2011-11" db="EMBL/GenBank/DDBJ databases">
        <title>The Noncontiguous Finished genome of Desulfosporosinus youngiae DSM 17734.</title>
        <authorList>
            <consortium name="US DOE Joint Genome Institute (JGI-PGF)"/>
            <person name="Lucas S."/>
            <person name="Han J."/>
            <person name="Lapidus A."/>
            <person name="Cheng J.-F."/>
            <person name="Goodwin L."/>
            <person name="Pitluck S."/>
            <person name="Peters L."/>
            <person name="Ovchinnikova G."/>
            <person name="Lu M."/>
            <person name="Land M.L."/>
            <person name="Hauser L."/>
            <person name="Pester M."/>
            <person name="Spring S."/>
            <person name="Ollivier B."/>
            <person name="Rattei T."/>
            <person name="Klenk H.-P."/>
            <person name="Wagner M."/>
            <person name="Loy A."/>
            <person name="Woyke T.J."/>
        </authorList>
    </citation>
    <scope>NUCLEOTIDE SEQUENCE [LARGE SCALE GENOMIC DNA]</scope>
    <source>
        <strain evidence="2 3">DSM 17734</strain>
    </source>
</reference>
<organism evidence="2 3">
    <name type="scientific">Desulfosporosinus youngiae DSM 17734</name>
    <dbReference type="NCBI Taxonomy" id="768710"/>
    <lineage>
        <taxon>Bacteria</taxon>
        <taxon>Bacillati</taxon>
        <taxon>Bacillota</taxon>
        <taxon>Clostridia</taxon>
        <taxon>Eubacteriales</taxon>
        <taxon>Desulfitobacteriaceae</taxon>
        <taxon>Desulfosporosinus</taxon>
    </lineage>
</organism>